<accession>A0A842CNX6</accession>
<organism evidence="1 2">
    <name type="scientific">Listeria marthii</name>
    <dbReference type="NCBI Taxonomy" id="529731"/>
    <lineage>
        <taxon>Bacteria</taxon>
        <taxon>Bacillati</taxon>
        <taxon>Bacillota</taxon>
        <taxon>Bacilli</taxon>
        <taxon>Bacillales</taxon>
        <taxon>Listeriaceae</taxon>
        <taxon>Listeria</taxon>
    </lineage>
</organism>
<gene>
    <name evidence="1" type="ORF">HCJ63_10670</name>
</gene>
<evidence type="ECO:0000313" key="1">
    <source>
        <dbReference type="EMBL" id="MBC1978945.1"/>
    </source>
</evidence>
<name>A0A842CNX6_9LIST</name>
<dbReference type="AlphaFoldDB" id="A0A842CNX6"/>
<sequence>MNAKNMQIDNFFRSISGDKLEKTFDKWSNLILDLEKFSEKTNVSEMNMMLKNVFMYGSSETVRVATLFQQFNYKVGKKEKNKMDNWILMLLAAETICSLKFDFTGHKVDSMTLIRLKINDIETPGVKEKAEEAMEFVKQLIRSN</sequence>
<comment type="caution">
    <text evidence="1">The sequence shown here is derived from an EMBL/GenBank/DDBJ whole genome shotgun (WGS) entry which is preliminary data.</text>
</comment>
<protein>
    <submittedName>
        <fullName evidence="1">Uncharacterized protein</fullName>
    </submittedName>
</protein>
<dbReference type="RefSeq" id="WP_185530222.1">
    <property type="nucleotide sequence ID" value="NZ_JAASWI010000004.1"/>
</dbReference>
<proteinExistence type="predicted"/>
<dbReference type="EMBL" id="JAASWI010000004">
    <property type="protein sequence ID" value="MBC1978945.1"/>
    <property type="molecule type" value="Genomic_DNA"/>
</dbReference>
<dbReference type="Proteomes" id="UP000580683">
    <property type="component" value="Unassembled WGS sequence"/>
</dbReference>
<evidence type="ECO:0000313" key="2">
    <source>
        <dbReference type="Proteomes" id="UP000580683"/>
    </source>
</evidence>
<reference evidence="1 2" key="1">
    <citation type="submission" date="2020-03" db="EMBL/GenBank/DDBJ databases">
        <title>Soil Listeria distribution.</title>
        <authorList>
            <person name="Liao J."/>
            <person name="Wiedmann M."/>
        </authorList>
    </citation>
    <scope>NUCLEOTIDE SEQUENCE [LARGE SCALE GENOMIC DNA]</scope>
    <source>
        <strain evidence="1 2">FSL L7-0504</strain>
    </source>
</reference>